<feature type="transmembrane region" description="Helical" evidence="2">
    <location>
        <begin position="43"/>
        <end position="65"/>
    </location>
</feature>
<feature type="compositionally biased region" description="Basic residues" evidence="1">
    <location>
        <begin position="378"/>
        <end position="391"/>
    </location>
</feature>
<dbReference type="STRING" id="1447875.A0A2B7YCI6"/>
<evidence type="ECO:0000313" key="4">
    <source>
        <dbReference type="Proteomes" id="UP000223968"/>
    </source>
</evidence>
<dbReference type="OrthoDB" id="4188781at2759"/>
<name>A0A2B7YCI6_9EURO</name>
<dbReference type="EMBL" id="PDNB01000005">
    <property type="protein sequence ID" value="PGH18307.1"/>
    <property type="molecule type" value="Genomic_DNA"/>
</dbReference>
<feature type="region of interest" description="Disordered" evidence="1">
    <location>
        <begin position="331"/>
        <end position="406"/>
    </location>
</feature>
<feature type="compositionally biased region" description="Low complexity" evidence="1">
    <location>
        <begin position="340"/>
        <end position="372"/>
    </location>
</feature>
<evidence type="ECO:0000313" key="3">
    <source>
        <dbReference type="EMBL" id="PGH18307.1"/>
    </source>
</evidence>
<feature type="region of interest" description="Disordered" evidence="1">
    <location>
        <begin position="296"/>
        <end position="316"/>
    </location>
</feature>
<feature type="region of interest" description="Disordered" evidence="1">
    <location>
        <begin position="575"/>
        <end position="596"/>
    </location>
</feature>
<organism evidence="3 4">
    <name type="scientific">Helicocarpus griseus UAMH5409</name>
    <dbReference type="NCBI Taxonomy" id="1447875"/>
    <lineage>
        <taxon>Eukaryota</taxon>
        <taxon>Fungi</taxon>
        <taxon>Dikarya</taxon>
        <taxon>Ascomycota</taxon>
        <taxon>Pezizomycotina</taxon>
        <taxon>Eurotiomycetes</taxon>
        <taxon>Eurotiomycetidae</taxon>
        <taxon>Onygenales</taxon>
        <taxon>Ajellomycetaceae</taxon>
        <taxon>Helicocarpus</taxon>
    </lineage>
</organism>
<sequence length="596" mass="65703">MEHGHGSTGYHCALLFQHWFSSQPIGAPAVDQHVWLKMRRSTVIYILGTSAIICTLVSTIVNGVFAASLNREASSDVLLAYIAVVLTAISSIVLGLLILSFTRGGLRDRRYWKSWKGLGFILLGGILSIALVFAAIALRQCDSQIKGESPARIHRRTRKLYSAWCGIWVVAIIFQLLFYICLAWLSNYEPSMRNDSISYVDSSTASFLQTNVRLLHPTKKRPLVAGQSVASLSHQSSSGTSAISHYNLNRNRSKSTLYPGTLWPSSRAIIHPLQHHRQYDPTPNPQLTHNVKTHKADRFPDRNPLEQESAFDQWDTSSVPREIYDALRQSTLRNANTSPSNRNNTISGNSNNNKPTPRPSSRTSSFTSTSTTIAPSKSHQHQHQHHHHHHQQPPAPISSTTQHEDSILPESPTLAYRTHSNSTSTLPSNFPSASAFHYYHSTSPLPSPKFPTRQRAHSFEDHIHPLFRSSSPGPPPATTRGTVVVASPAAGQTISKTALSRIKSGSFSSLPASSSPLARMEMMRVEMEVRGIGGDGDGDDGDDESRGRARTTDVKEEEWKPLSIPGFVLTADHRGSWKDYGKRRGSKGGVRGKGNG</sequence>
<protein>
    <submittedName>
        <fullName evidence="3">Uncharacterized protein</fullName>
    </submittedName>
</protein>
<keyword evidence="2" id="KW-0472">Membrane</keyword>
<evidence type="ECO:0000256" key="1">
    <source>
        <dbReference type="SAM" id="MobiDB-lite"/>
    </source>
</evidence>
<feature type="region of interest" description="Disordered" evidence="1">
    <location>
        <begin position="530"/>
        <end position="558"/>
    </location>
</feature>
<feature type="compositionally biased region" description="Gly residues" evidence="1">
    <location>
        <begin position="587"/>
        <end position="596"/>
    </location>
</feature>
<comment type="caution">
    <text evidence="3">The sequence shown here is derived from an EMBL/GenBank/DDBJ whole genome shotgun (WGS) entry which is preliminary data.</text>
</comment>
<feature type="transmembrane region" description="Helical" evidence="2">
    <location>
        <begin position="118"/>
        <end position="139"/>
    </location>
</feature>
<reference evidence="3 4" key="1">
    <citation type="submission" date="2017-10" db="EMBL/GenBank/DDBJ databases">
        <title>Comparative genomics in systemic dimorphic fungi from Ajellomycetaceae.</title>
        <authorList>
            <person name="Munoz J.F."/>
            <person name="Mcewen J.G."/>
            <person name="Clay O.K."/>
            <person name="Cuomo C.A."/>
        </authorList>
    </citation>
    <scope>NUCLEOTIDE SEQUENCE [LARGE SCALE GENOMIC DNA]</scope>
    <source>
        <strain evidence="3 4">UAMH5409</strain>
    </source>
</reference>
<keyword evidence="4" id="KW-1185">Reference proteome</keyword>
<feature type="transmembrane region" description="Helical" evidence="2">
    <location>
        <begin position="77"/>
        <end position="98"/>
    </location>
</feature>
<feature type="compositionally biased region" description="Basic and acidic residues" evidence="1">
    <location>
        <begin position="296"/>
        <end position="305"/>
    </location>
</feature>
<evidence type="ECO:0000256" key="2">
    <source>
        <dbReference type="SAM" id="Phobius"/>
    </source>
</evidence>
<keyword evidence="2" id="KW-0812">Transmembrane</keyword>
<keyword evidence="2" id="KW-1133">Transmembrane helix</keyword>
<feature type="transmembrane region" description="Helical" evidence="2">
    <location>
        <begin position="160"/>
        <end position="185"/>
    </location>
</feature>
<dbReference type="Proteomes" id="UP000223968">
    <property type="component" value="Unassembled WGS sequence"/>
</dbReference>
<feature type="compositionally biased region" description="Basic and acidic residues" evidence="1">
    <location>
        <begin position="544"/>
        <end position="558"/>
    </location>
</feature>
<dbReference type="AlphaFoldDB" id="A0A2B7YCI6"/>
<gene>
    <name evidence="3" type="ORF">AJ79_00646</name>
</gene>
<proteinExistence type="predicted"/>
<accession>A0A2B7YCI6</accession>